<dbReference type="EMBL" id="NBZD01000003">
    <property type="protein sequence ID" value="PNH18380.1"/>
    <property type="molecule type" value="Genomic_DNA"/>
</dbReference>
<comment type="caution">
    <text evidence="1">The sequence shown here is derived from an EMBL/GenBank/DDBJ whole genome shotgun (WGS) entry which is preliminary data.</text>
</comment>
<proteinExistence type="predicted"/>
<accession>A0A2J8B0U8</accession>
<organism evidence="1 2">
    <name type="scientific">Mageeibacillus indolicus</name>
    <dbReference type="NCBI Taxonomy" id="884684"/>
    <lineage>
        <taxon>Bacteria</taxon>
        <taxon>Bacillati</taxon>
        <taxon>Bacillota</taxon>
        <taxon>Clostridia</taxon>
        <taxon>Eubacteriales</taxon>
        <taxon>Oscillospiraceae</taxon>
        <taxon>Mageeibacillus</taxon>
    </lineage>
</organism>
<evidence type="ECO:0000313" key="1">
    <source>
        <dbReference type="EMBL" id="PNH18380.1"/>
    </source>
</evidence>
<dbReference type="AlphaFoldDB" id="A0A2J8B0U8"/>
<sequence>MSSTLGPIHYLMYEKIKFQDRLTATLLDQDELAALNAVLPPVPTAALDEIIDQANIHGFLSAQIEEVEGRLAFAIAHGSDNLARAFACGAACAPTAHFNGSDELFQQINGIILDGMPCDMALTGSLTPEGDLLLATNIDTHSKFAADPLLVDLASARQVTCEGNHDHDDHRNFHLQQGKVSGCTGDEDAAADPHNFYDVRTALLNGFLSHSHYRAIRQGKNILIKAADAAK</sequence>
<gene>
    <name evidence="1" type="ORF">B7R76_05940</name>
</gene>
<protein>
    <submittedName>
        <fullName evidence="1">Uncharacterized protein</fullName>
    </submittedName>
</protein>
<evidence type="ECO:0000313" key="2">
    <source>
        <dbReference type="Proteomes" id="UP000236394"/>
    </source>
</evidence>
<reference evidence="2" key="1">
    <citation type="submission" date="2017-04" db="EMBL/GenBank/DDBJ databases">
        <authorList>
            <person name="Bumgarner R.E."/>
            <person name="Fredricks D.N."/>
            <person name="Srinivasan S."/>
        </authorList>
    </citation>
    <scope>NUCLEOTIDE SEQUENCE [LARGE SCALE GENOMIC DNA]</scope>
    <source>
        <strain evidence="2">KA00405</strain>
    </source>
</reference>
<name>A0A2J8B0U8_9FIRM</name>
<dbReference type="Proteomes" id="UP000236394">
    <property type="component" value="Unassembled WGS sequence"/>
</dbReference>
<dbReference type="RefSeq" id="WP_102892611.1">
    <property type="nucleotide sequence ID" value="NZ_NBZD01000003.1"/>
</dbReference>